<dbReference type="AlphaFoldDB" id="A0A8J7K8Q4"/>
<keyword evidence="2" id="KW-1185">Reference proteome</keyword>
<name>A0A8J7K8Q4_9NEIS</name>
<protein>
    <submittedName>
        <fullName evidence="1">Uncharacterized protein</fullName>
    </submittedName>
</protein>
<evidence type="ECO:0000313" key="1">
    <source>
        <dbReference type="EMBL" id="MBE9609913.1"/>
    </source>
</evidence>
<dbReference type="RefSeq" id="WP_194116442.1">
    <property type="nucleotide sequence ID" value="NZ_JADFUA010000006.1"/>
</dbReference>
<proteinExistence type="predicted"/>
<reference evidence="1 2" key="1">
    <citation type="submission" date="2020-10" db="EMBL/GenBank/DDBJ databases">
        <title>The genome sequence of Chitinilyticum litopenaei 4Y14.</title>
        <authorList>
            <person name="Liu Y."/>
        </authorList>
    </citation>
    <scope>NUCLEOTIDE SEQUENCE [LARGE SCALE GENOMIC DNA]</scope>
    <source>
        <strain evidence="1 2">4Y14</strain>
    </source>
</reference>
<gene>
    <name evidence="1" type="ORF">INR99_11225</name>
</gene>
<organism evidence="1 2">
    <name type="scientific">Chitinilyticum piscinae</name>
    <dbReference type="NCBI Taxonomy" id="2866724"/>
    <lineage>
        <taxon>Bacteria</taxon>
        <taxon>Pseudomonadati</taxon>
        <taxon>Pseudomonadota</taxon>
        <taxon>Betaproteobacteria</taxon>
        <taxon>Neisseriales</taxon>
        <taxon>Chitinibacteraceae</taxon>
        <taxon>Chitinilyticum</taxon>
    </lineage>
</organism>
<comment type="caution">
    <text evidence="1">The sequence shown here is derived from an EMBL/GenBank/DDBJ whole genome shotgun (WGS) entry which is preliminary data.</text>
</comment>
<dbReference type="EMBL" id="JADFUA010000006">
    <property type="protein sequence ID" value="MBE9609913.1"/>
    <property type="molecule type" value="Genomic_DNA"/>
</dbReference>
<evidence type="ECO:0000313" key="2">
    <source>
        <dbReference type="Proteomes" id="UP000604481"/>
    </source>
</evidence>
<dbReference type="Proteomes" id="UP000604481">
    <property type="component" value="Unassembled WGS sequence"/>
</dbReference>
<sequence length="162" mass="18057">MSASISELINLISGGFMDADDARPIVAAVDAARENPADYQAKYDVYGYTEESGMPLWQWVLIHLLPPDLLFCAPQLDDLYAQIWESFDDGLELDPDELSGLKTDKALKLIQQDLGPQFALASFGKPVSAEEPWQCVLVRSSEITQYLMLCNELQLRAEVCGR</sequence>
<accession>A0A8J7K8Q4</accession>